<dbReference type="OrthoDB" id="5298944at2"/>
<dbReference type="CDD" id="cd17522">
    <property type="entry name" value="RMtype1_S_MjaORF1531P-TRD1-CR1_like"/>
    <property type="match status" value="1"/>
</dbReference>
<dbReference type="Proteomes" id="UP000324176">
    <property type="component" value="Unassembled WGS sequence"/>
</dbReference>
<accession>A0A0F7KHC6</accession>
<dbReference type="GO" id="GO:0003677">
    <property type="term" value="F:DNA binding"/>
    <property type="evidence" value="ECO:0007669"/>
    <property type="project" value="UniProtKB-KW"/>
</dbReference>
<evidence type="ECO:0000313" key="8">
    <source>
        <dbReference type="Proteomes" id="UP000034156"/>
    </source>
</evidence>
<dbReference type="PANTHER" id="PTHR43140">
    <property type="entry name" value="TYPE-1 RESTRICTION ENZYME ECOKI SPECIFICITY PROTEIN"/>
    <property type="match status" value="1"/>
</dbReference>
<dbReference type="REBASE" id="111605">
    <property type="entry name" value="S.NcoNm2I"/>
</dbReference>
<feature type="coiled-coil region" evidence="4">
    <location>
        <begin position="166"/>
        <end position="203"/>
    </location>
</feature>
<dbReference type="Gene3D" id="3.90.220.20">
    <property type="entry name" value="DNA methylase specificity domains"/>
    <property type="match status" value="2"/>
</dbReference>
<dbReference type="InterPro" id="IPR051212">
    <property type="entry name" value="Type-I_RE_S_subunit"/>
</dbReference>
<evidence type="ECO:0000256" key="4">
    <source>
        <dbReference type="SAM" id="Coils"/>
    </source>
</evidence>
<reference evidence="8" key="1">
    <citation type="submission" date="2015-05" db="EMBL/GenBank/DDBJ databases">
        <title>Draft genome of Nitrosomonas communis strain Nm2.</title>
        <authorList>
            <person name="Kozlowski J.A."/>
            <person name="Kits K.D."/>
            <person name="Stein L.Y."/>
        </authorList>
    </citation>
    <scope>NUCLEOTIDE SEQUENCE [LARGE SCALE GENOMIC DNA]</scope>
    <source>
        <strain evidence="8">Nm2</strain>
    </source>
</reference>
<dbReference type="EMBL" id="VNHT01000016">
    <property type="protein sequence ID" value="TYP89515.1"/>
    <property type="molecule type" value="Genomic_DNA"/>
</dbReference>
<keyword evidence="3" id="KW-0238">DNA-binding</keyword>
<dbReference type="KEGG" id="nco:AAW31_11420"/>
<dbReference type="Pfam" id="PF01420">
    <property type="entry name" value="Methylase_S"/>
    <property type="match status" value="1"/>
</dbReference>
<dbReference type="GO" id="GO:0009307">
    <property type="term" value="P:DNA restriction-modification system"/>
    <property type="evidence" value="ECO:0007669"/>
    <property type="project" value="UniProtKB-KW"/>
</dbReference>
<organism evidence="6 8">
    <name type="scientific">Nitrosomonas communis</name>
    <dbReference type="NCBI Taxonomy" id="44574"/>
    <lineage>
        <taxon>Bacteria</taxon>
        <taxon>Pseudomonadati</taxon>
        <taxon>Pseudomonadota</taxon>
        <taxon>Betaproteobacteria</taxon>
        <taxon>Nitrosomonadales</taxon>
        <taxon>Nitrosomonadaceae</taxon>
        <taxon>Nitrosomonas</taxon>
    </lineage>
</organism>
<proteinExistence type="inferred from homology"/>
<keyword evidence="8" id="KW-1185">Reference proteome</keyword>
<evidence type="ECO:0000256" key="1">
    <source>
        <dbReference type="ARBA" id="ARBA00010923"/>
    </source>
</evidence>
<dbReference type="CDD" id="cd17261">
    <property type="entry name" value="RMtype1_S_EcoKI-TRD2-CR2_like"/>
    <property type="match status" value="1"/>
</dbReference>
<evidence type="ECO:0000313" key="7">
    <source>
        <dbReference type="EMBL" id="TYP89515.1"/>
    </source>
</evidence>
<evidence type="ECO:0000256" key="2">
    <source>
        <dbReference type="ARBA" id="ARBA00022747"/>
    </source>
</evidence>
<reference evidence="7 9" key="3">
    <citation type="submission" date="2019-07" db="EMBL/GenBank/DDBJ databases">
        <title>Active sludge and wastewater microbial communities from Klosterneuburg, Austria.</title>
        <authorList>
            <person name="Wagner M."/>
        </authorList>
    </citation>
    <scope>NUCLEOTIDE SEQUENCE [LARGE SCALE GENOMIC DNA]</scope>
    <source>
        <strain evidence="7 9">Nm2</strain>
    </source>
</reference>
<gene>
    <name evidence="6" type="ORF">AAW31_11420</name>
    <name evidence="7" type="ORF">BCL69_101632</name>
</gene>
<evidence type="ECO:0000313" key="9">
    <source>
        <dbReference type="Proteomes" id="UP000324176"/>
    </source>
</evidence>
<dbReference type="AlphaFoldDB" id="A0A0F7KHC6"/>
<dbReference type="Proteomes" id="UP000034156">
    <property type="component" value="Chromosome"/>
</dbReference>
<feature type="domain" description="Type I restriction modification DNA specificity" evidence="5">
    <location>
        <begin position="13"/>
        <end position="198"/>
    </location>
</feature>
<evidence type="ECO:0000313" key="6">
    <source>
        <dbReference type="EMBL" id="AKH38264.1"/>
    </source>
</evidence>
<sequence>MMKTEITQASLPASWTVTELGDVLERITNGLTCVQEKEPPGIPITRIETISNGFVDFERVRYVRELEESKKERFLLRRGDILFSHINSDLHLGKTAVVTSHKRLLHGMNLLLLRTKRELLDPYYLHYLLNFYRRNGTFMKIAQHAVNQSSLNQKKINSLKIPLAPLNQQKRIVAEIEKQFSRLDEAVAILKHVKANLKRYKAAVLKAAVKGRLVETEAERARREGRSFETGEQLLQRILETRCSQWKGKGKYKELVAPDTTDLPKLPEGWVWASVSDLLREPLRNGHSAKATTDPNGLRAFTLSAVTEGDFSEANTKRTVANPAKVADLWAMPGDIYVERSNTPELVGTASLYSGPEKFAFIPDLLIRIRVCQLVVPRYVELALQSDFGRRYFKGRAQGISGTMPKIDQAAIEAYPILLPPLTEQYRIVAEIDRRFSLMSKIEAQMDANLQHADILRQSILHSSFVCKANI</sequence>
<protein>
    <submittedName>
        <fullName evidence="7">Type I restriction enzyme S subunit</fullName>
    </submittedName>
</protein>
<dbReference type="EMBL" id="CP011451">
    <property type="protein sequence ID" value="AKH38264.1"/>
    <property type="molecule type" value="Genomic_DNA"/>
</dbReference>
<comment type="similarity">
    <text evidence="1">Belongs to the type-I restriction system S methylase family.</text>
</comment>
<dbReference type="PATRIC" id="fig|44574.3.peg.2781"/>
<dbReference type="RefSeq" id="WP_046850319.1">
    <property type="nucleotide sequence ID" value="NZ_CP011451.1"/>
</dbReference>
<reference evidence="6 8" key="2">
    <citation type="journal article" date="2016" name="Genome Announc.">
        <title>Genome Sequence of Nitrosomonas communis Strain Nm2, a Mesophilic Ammonia-Oxidizing Bacterium Isolated from Mediterranean Soil.</title>
        <authorList>
            <person name="Kozlowski J.A."/>
            <person name="Kits K.D."/>
            <person name="Stein L.Y."/>
        </authorList>
    </citation>
    <scope>NUCLEOTIDE SEQUENCE [LARGE SCALE GENOMIC DNA]</scope>
    <source>
        <strain evidence="6 8">Nm2</strain>
    </source>
</reference>
<dbReference type="PANTHER" id="PTHR43140:SF1">
    <property type="entry name" value="TYPE I RESTRICTION ENZYME ECOKI SPECIFICITY SUBUNIT"/>
    <property type="match status" value="1"/>
</dbReference>
<dbReference type="InterPro" id="IPR000055">
    <property type="entry name" value="Restrct_endonuc_typeI_TRD"/>
</dbReference>
<keyword evidence="4" id="KW-0175">Coiled coil</keyword>
<dbReference type="SUPFAM" id="SSF116734">
    <property type="entry name" value="DNA methylase specificity domain"/>
    <property type="match status" value="2"/>
</dbReference>
<keyword evidence="2" id="KW-0680">Restriction system</keyword>
<name>A0A0F7KHC6_9PROT</name>
<dbReference type="InterPro" id="IPR044946">
    <property type="entry name" value="Restrct_endonuc_typeI_TRD_sf"/>
</dbReference>
<evidence type="ECO:0000256" key="3">
    <source>
        <dbReference type="ARBA" id="ARBA00023125"/>
    </source>
</evidence>
<evidence type="ECO:0000259" key="5">
    <source>
        <dbReference type="Pfam" id="PF01420"/>
    </source>
</evidence>